<dbReference type="PANTHER" id="PTHR45138:SF9">
    <property type="entry name" value="DIGUANYLATE CYCLASE DGCM-RELATED"/>
    <property type="match status" value="1"/>
</dbReference>
<dbReference type="NCBIfam" id="TIGR00254">
    <property type="entry name" value="GGDEF"/>
    <property type="match status" value="1"/>
</dbReference>
<dbReference type="GO" id="GO:0052621">
    <property type="term" value="F:diguanylate cyclase activity"/>
    <property type="evidence" value="ECO:0007669"/>
    <property type="project" value="UniProtKB-EC"/>
</dbReference>
<feature type="coiled-coil region" evidence="3">
    <location>
        <begin position="684"/>
        <end position="711"/>
    </location>
</feature>
<dbReference type="InterPro" id="IPR011990">
    <property type="entry name" value="TPR-like_helical_dom_sf"/>
</dbReference>
<evidence type="ECO:0000256" key="3">
    <source>
        <dbReference type="SAM" id="Coils"/>
    </source>
</evidence>
<name>A0A6A7NCR4_9BURK</name>
<organism evidence="5 6">
    <name type="scientific">Rugamonas aquatica</name>
    <dbReference type="NCBI Taxonomy" id="2743357"/>
    <lineage>
        <taxon>Bacteria</taxon>
        <taxon>Pseudomonadati</taxon>
        <taxon>Pseudomonadota</taxon>
        <taxon>Betaproteobacteria</taxon>
        <taxon>Burkholderiales</taxon>
        <taxon>Oxalobacteraceae</taxon>
        <taxon>Telluria group</taxon>
        <taxon>Rugamonas</taxon>
    </lineage>
</organism>
<dbReference type="AlphaFoldDB" id="A0A6A7NCR4"/>
<dbReference type="EMBL" id="WHUG01000033">
    <property type="protein sequence ID" value="MQA42834.1"/>
    <property type="molecule type" value="Genomic_DNA"/>
</dbReference>
<dbReference type="Gene3D" id="3.30.450.40">
    <property type="match status" value="1"/>
</dbReference>
<dbReference type="GO" id="GO:0005886">
    <property type="term" value="C:plasma membrane"/>
    <property type="evidence" value="ECO:0007669"/>
    <property type="project" value="TreeGrafter"/>
</dbReference>
<gene>
    <name evidence="5" type="ORF">GEV02_32350</name>
</gene>
<dbReference type="CDD" id="cd01949">
    <property type="entry name" value="GGDEF"/>
    <property type="match status" value="1"/>
</dbReference>
<reference evidence="5 6" key="1">
    <citation type="submission" date="2019-10" db="EMBL/GenBank/DDBJ databases">
        <title>Two novel species isolated from a subtropical stream in China.</title>
        <authorList>
            <person name="Lu H."/>
        </authorList>
    </citation>
    <scope>NUCLEOTIDE SEQUENCE [LARGE SCALE GENOMIC DNA]</scope>
    <source>
        <strain evidence="5 6">FT29W</strain>
    </source>
</reference>
<dbReference type="InterPro" id="IPR003018">
    <property type="entry name" value="GAF"/>
</dbReference>
<dbReference type="SMART" id="SM00267">
    <property type="entry name" value="GGDEF"/>
    <property type="match status" value="1"/>
</dbReference>
<dbReference type="EC" id="2.7.7.65" evidence="1"/>
<dbReference type="SUPFAM" id="SSF55781">
    <property type="entry name" value="GAF domain-like"/>
    <property type="match status" value="1"/>
</dbReference>
<dbReference type="SUPFAM" id="SSF48452">
    <property type="entry name" value="TPR-like"/>
    <property type="match status" value="2"/>
</dbReference>
<evidence type="ECO:0000259" key="4">
    <source>
        <dbReference type="PROSITE" id="PS50887"/>
    </source>
</evidence>
<accession>A0A6A7NCR4</accession>
<dbReference type="Pfam" id="PF13185">
    <property type="entry name" value="GAF_2"/>
    <property type="match status" value="1"/>
</dbReference>
<dbReference type="GO" id="GO:0043709">
    <property type="term" value="P:cell adhesion involved in single-species biofilm formation"/>
    <property type="evidence" value="ECO:0007669"/>
    <property type="project" value="TreeGrafter"/>
</dbReference>
<proteinExistence type="predicted"/>
<dbReference type="RefSeq" id="WP_152841893.1">
    <property type="nucleotide sequence ID" value="NZ_WHUG01000033.1"/>
</dbReference>
<protein>
    <recommendedName>
        <fullName evidence="1">diguanylate cyclase</fullName>
        <ecNumber evidence="1">2.7.7.65</ecNumber>
    </recommendedName>
</protein>
<keyword evidence="6" id="KW-1185">Reference proteome</keyword>
<dbReference type="InterPro" id="IPR029787">
    <property type="entry name" value="Nucleotide_cyclase"/>
</dbReference>
<keyword evidence="3" id="KW-0175">Coiled coil</keyword>
<evidence type="ECO:0000256" key="1">
    <source>
        <dbReference type="ARBA" id="ARBA00012528"/>
    </source>
</evidence>
<dbReference type="InterPro" id="IPR050469">
    <property type="entry name" value="Diguanylate_Cyclase"/>
</dbReference>
<dbReference type="SUPFAM" id="SSF55073">
    <property type="entry name" value="Nucleotide cyclase"/>
    <property type="match status" value="1"/>
</dbReference>
<sequence length="950" mass="103741">MFALDEELVRWQAELSEAQGWSRLPLLTALAWHLRQREPLRAQTLCADIAALLDQLPPSEAAVQRARLLLIAAEAQWLNGELDHAEYQAGLALQQLELAADLPAEASLVHADACWVLAWIANDRGASSTGDHWLAQAALAARAGGDPVRIDVIDAASGICDTFSDWKVAQQRWSSRFGADLSGVAPIAAGWISDFFGTCAFQRSDYGRAIGHLMLSYETALATGQIRRAIIVATNIGNGFTSLNAHEAALDWMQRGLDLARPTGWPLSIGMCLMQTAETLRQLGQREAAQTLLREALNTLAPLSGSRAYAVALEYQGDLALDLGNHAAALDSFTRLASRGDALGQTDFQSSARRGQAHALSHLARPEDALAAAQGALALAREHADASSCIAALNVLADIHARHRLPPPAEMQAANPVLHYLQLALKTAATIEGYTVPGALLDATAREYAAIGDHARAYAISLQASAARDQTHSQQATNRAIAMQVQYQTERAQTEGEHHRQLAAAEAQRAEVLQQTSATLEHLSAIGQEITAHLDAAAVFRALDRHVHGLLDATHFSVFLLEPNEEWLTCAFGVEAGSPLPAVRVPLSDPNANSARCMRERREIMIELGEADVTPNLIPGTLPTLSLLFAPLRVGERVLGVMTVQSLLASAYGERERLIFRTLCAYGAIALDNASAYRQVAATLKTLSATQEQLLEKNLELERAYKALEEVSLTDQLTGLRNRRFFLQNVDADVAMSLRGYDAGQHRQLTECDMLAPNDLVFFMVDLDHFKEVNDRYGHAAGDSILVQMQERLREVFRESDYVIRWGGEEFLVLARATHRDEARVVAERMRRAVADRDFELPDGVLLSKTCSIGFACFPFLPEQPRLLSWSQVVELADQGLYIAKRSGRNAWAALYSTAATRPDGIFPRLMQHLDQAVADGEVRLVSNLTGPLVLGGERRRVGLSSDLET</sequence>
<dbReference type="Gene3D" id="1.25.40.10">
    <property type="entry name" value="Tetratricopeptide repeat domain"/>
    <property type="match status" value="1"/>
</dbReference>
<dbReference type="InterPro" id="IPR000160">
    <property type="entry name" value="GGDEF_dom"/>
</dbReference>
<dbReference type="GO" id="GO:1902201">
    <property type="term" value="P:negative regulation of bacterial-type flagellum-dependent cell motility"/>
    <property type="evidence" value="ECO:0007669"/>
    <property type="project" value="TreeGrafter"/>
</dbReference>
<feature type="domain" description="GGDEF" evidence="4">
    <location>
        <begin position="758"/>
        <end position="897"/>
    </location>
</feature>
<dbReference type="InterPro" id="IPR043128">
    <property type="entry name" value="Rev_trsase/Diguanyl_cyclase"/>
</dbReference>
<dbReference type="SMART" id="SM00065">
    <property type="entry name" value="GAF"/>
    <property type="match status" value="1"/>
</dbReference>
<comment type="caution">
    <text evidence="5">The sequence shown here is derived from an EMBL/GenBank/DDBJ whole genome shotgun (WGS) entry which is preliminary data.</text>
</comment>
<dbReference type="InterPro" id="IPR029016">
    <property type="entry name" value="GAF-like_dom_sf"/>
</dbReference>
<dbReference type="PANTHER" id="PTHR45138">
    <property type="entry name" value="REGULATORY COMPONENTS OF SENSORY TRANSDUCTION SYSTEM"/>
    <property type="match status" value="1"/>
</dbReference>
<evidence type="ECO:0000313" key="5">
    <source>
        <dbReference type="EMBL" id="MQA42834.1"/>
    </source>
</evidence>
<evidence type="ECO:0000313" key="6">
    <source>
        <dbReference type="Proteomes" id="UP000440498"/>
    </source>
</evidence>
<comment type="catalytic activity">
    <reaction evidence="2">
        <text>2 GTP = 3',3'-c-di-GMP + 2 diphosphate</text>
        <dbReference type="Rhea" id="RHEA:24898"/>
        <dbReference type="ChEBI" id="CHEBI:33019"/>
        <dbReference type="ChEBI" id="CHEBI:37565"/>
        <dbReference type="ChEBI" id="CHEBI:58805"/>
        <dbReference type="EC" id="2.7.7.65"/>
    </reaction>
</comment>
<evidence type="ECO:0000256" key="2">
    <source>
        <dbReference type="ARBA" id="ARBA00034247"/>
    </source>
</evidence>
<dbReference type="Gene3D" id="3.30.70.270">
    <property type="match status" value="1"/>
</dbReference>
<dbReference type="Pfam" id="PF00990">
    <property type="entry name" value="GGDEF"/>
    <property type="match status" value="1"/>
</dbReference>
<dbReference type="PROSITE" id="PS50887">
    <property type="entry name" value="GGDEF"/>
    <property type="match status" value="1"/>
</dbReference>
<dbReference type="Proteomes" id="UP000440498">
    <property type="component" value="Unassembled WGS sequence"/>
</dbReference>